<evidence type="ECO:0000259" key="2">
    <source>
        <dbReference type="Pfam" id="PF20441"/>
    </source>
</evidence>
<dbReference type="Gene3D" id="3.40.50.300">
    <property type="entry name" value="P-loop containing nucleotide triphosphate hydrolases"/>
    <property type="match status" value="1"/>
</dbReference>
<keyword evidence="4" id="KW-1185">Reference proteome</keyword>
<evidence type="ECO:0000313" key="3">
    <source>
        <dbReference type="EMBL" id="KAA0597209.1"/>
    </source>
</evidence>
<dbReference type="EMBL" id="VTTN01000002">
    <property type="protein sequence ID" value="KAA0597209.1"/>
    <property type="molecule type" value="Genomic_DNA"/>
</dbReference>
<reference evidence="3 4" key="1">
    <citation type="submission" date="2019-08" db="EMBL/GenBank/DDBJ databases">
        <authorList>
            <person name="Grouzdev D."/>
            <person name="Tikhonova E."/>
            <person name="Kravchenko I."/>
        </authorList>
    </citation>
    <scope>NUCLEOTIDE SEQUENCE [LARGE SCALE GENOMIC DNA]</scope>
    <source>
        <strain evidence="3 4">59b</strain>
    </source>
</reference>
<protein>
    <submittedName>
        <fullName evidence="3">Terminase large subunit</fullName>
    </submittedName>
</protein>
<sequence length="539" mass="59004">MTSLPTFSADPDSYPDPTGRAERICRFLECLRLWEGKHAGERFPLRPWQRAVIRAVYGPTAPNGKRLVRTVAMWIPRGNGKTTLCAGLGAAHFVGPESEAGGQVVMAAADQENAGIAFNSCWKMIQTSPRAAARVRPMASRKKLTHLHNASTLKAISSEAYSKHGLNVSFFLADEIHSWSPAEARPLFKTVTDSMVKREQPLTFMISTAGAGQGGLAWDWWDYSHKVARGEIVDPTFVPIIFAAPPDADWRDEAVWTACNPAIADGFCSIDELRIKARRIEHFPAEVADFKRFHLNIWTEGAAEPWVSLDIYDQAEPTRDDDDLVGEPCWVGVDLSSVEDLTAVVAVFRDDDGPEPAYDVRAKFFLPSDNIARKSEEDRASYLKWAEAGHLVLTEGNRVDYRVVTDHIIALAERHDIQEVAIDRWNSTAVTTALADEDITVAEHGQGFAGMSAPMKALKGALLGGKFRHGGNPLLRLCFANAVADKDPAENEKLTKARSRGRIDGAVAACMALGRAAAGESTRSIYDDADARPGGLLIL</sequence>
<feature type="domain" description="Terminase large subunit-like ATPase" evidence="1">
    <location>
        <begin position="47"/>
        <end position="223"/>
    </location>
</feature>
<comment type="caution">
    <text evidence="3">The sequence shown here is derived from an EMBL/GenBank/DDBJ whole genome shotgun (WGS) entry which is preliminary data.</text>
</comment>
<organism evidence="3 4">
    <name type="scientific">Azospirillum lipoferum</name>
    <dbReference type="NCBI Taxonomy" id="193"/>
    <lineage>
        <taxon>Bacteria</taxon>
        <taxon>Pseudomonadati</taxon>
        <taxon>Pseudomonadota</taxon>
        <taxon>Alphaproteobacteria</taxon>
        <taxon>Rhodospirillales</taxon>
        <taxon>Azospirillaceae</taxon>
        <taxon>Azospirillum</taxon>
    </lineage>
</organism>
<dbReference type="Pfam" id="PF20441">
    <property type="entry name" value="TerL_nuclease"/>
    <property type="match status" value="1"/>
</dbReference>
<accession>A0A5A9GUY5</accession>
<dbReference type="RefSeq" id="WP_149230737.1">
    <property type="nucleotide sequence ID" value="NZ_JALJXJ010000001.1"/>
</dbReference>
<evidence type="ECO:0000313" key="4">
    <source>
        <dbReference type="Proteomes" id="UP000324927"/>
    </source>
</evidence>
<dbReference type="InterPro" id="IPR027417">
    <property type="entry name" value="P-loop_NTPase"/>
</dbReference>
<dbReference type="InterPro" id="IPR005021">
    <property type="entry name" value="Terminase_largesu-like"/>
</dbReference>
<feature type="domain" description="Terminase large subunit-like endonuclease" evidence="2">
    <location>
        <begin position="240"/>
        <end position="520"/>
    </location>
</feature>
<dbReference type="PANTHER" id="PTHR41287">
    <property type="match status" value="1"/>
</dbReference>
<dbReference type="GO" id="GO:0004519">
    <property type="term" value="F:endonuclease activity"/>
    <property type="evidence" value="ECO:0007669"/>
    <property type="project" value="InterPro"/>
</dbReference>
<gene>
    <name evidence="3" type="ORF">FZ942_08945</name>
</gene>
<dbReference type="Pfam" id="PF03354">
    <property type="entry name" value="TerL_ATPase"/>
    <property type="match status" value="1"/>
</dbReference>
<proteinExistence type="predicted"/>
<dbReference type="PANTHER" id="PTHR41287:SF1">
    <property type="entry name" value="PROTEIN YMFN"/>
    <property type="match status" value="1"/>
</dbReference>
<dbReference type="InterPro" id="IPR046462">
    <property type="entry name" value="TerL_nuclease"/>
</dbReference>
<dbReference type="OrthoDB" id="9760250at2"/>
<name>A0A5A9GUY5_AZOLI</name>
<dbReference type="Proteomes" id="UP000324927">
    <property type="component" value="Unassembled WGS sequence"/>
</dbReference>
<dbReference type="InterPro" id="IPR046461">
    <property type="entry name" value="TerL_ATPase"/>
</dbReference>
<dbReference type="AlphaFoldDB" id="A0A5A9GUY5"/>
<dbReference type="Gene3D" id="3.30.420.240">
    <property type="match status" value="1"/>
</dbReference>
<evidence type="ECO:0000259" key="1">
    <source>
        <dbReference type="Pfam" id="PF03354"/>
    </source>
</evidence>